<dbReference type="PANTHER" id="PTHR37308:SF1">
    <property type="entry name" value="POLYPRENYL-PHOSPHATE TRANSPORTER"/>
    <property type="match status" value="1"/>
</dbReference>
<gene>
    <name evidence="2" type="ORF">HNQ94_002590</name>
</gene>
<feature type="transmembrane region" description="Helical" evidence="1">
    <location>
        <begin position="113"/>
        <end position="131"/>
    </location>
</feature>
<dbReference type="AlphaFoldDB" id="A0A841Q6J2"/>
<comment type="caution">
    <text evidence="2">The sequence shown here is derived from an EMBL/GenBank/DDBJ whole genome shotgun (WGS) entry which is preliminary data.</text>
</comment>
<feature type="transmembrane region" description="Helical" evidence="1">
    <location>
        <begin position="151"/>
        <end position="179"/>
    </location>
</feature>
<feature type="transmembrane region" description="Helical" evidence="1">
    <location>
        <begin position="191"/>
        <end position="212"/>
    </location>
</feature>
<protein>
    <submittedName>
        <fullName evidence="2">Putative membrane protein</fullName>
    </submittedName>
</protein>
<feature type="transmembrane region" description="Helical" evidence="1">
    <location>
        <begin position="55"/>
        <end position="77"/>
    </location>
</feature>
<feature type="transmembrane region" description="Helical" evidence="1">
    <location>
        <begin position="83"/>
        <end position="101"/>
    </location>
</feature>
<name>A0A841Q6J2_9BACI</name>
<keyword evidence="1" id="KW-0812">Transmembrane</keyword>
<dbReference type="PANTHER" id="PTHR37308">
    <property type="entry name" value="INTEGRAL MEMBRANE PROTEIN"/>
    <property type="match status" value="1"/>
</dbReference>
<dbReference type="InterPro" id="IPR007163">
    <property type="entry name" value="VCA0040-like"/>
</dbReference>
<keyword evidence="1" id="KW-1133">Transmembrane helix</keyword>
<proteinExistence type="predicted"/>
<keyword evidence="3" id="KW-1185">Reference proteome</keyword>
<sequence>MFEWKNIFRGMLMGTSDLVPGVSGGTIAVILGIYDRLIEAINGFFTKEWKKHLGFLIPLGLGVIGAILLLSNLIHWLLADYPIQTNFFFLGLIIGILPYLFNQADFKDTFKGNHYVLLVIAAILVASMVFFKDEGVAPLMDTSDPTVLAFLFFSGFIASMAMLLPGISGSFILLLIGSYETVITALKDREIIVILIVGVGVIMGIVLCSKIIRYFLAHHHARTFAVIIGLVVGSTVVVFPGFETDVLRSVLCIVAFAIGLVTAVGLGKVEYK</sequence>
<evidence type="ECO:0000256" key="1">
    <source>
        <dbReference type="SAM" id="Phobius"/>
    </source>
</evidence>
<organism evidence="2 3">
    <name type="scientific">Salirhabdus euzebyi</name>
    <dbReference type="NCBI Taxonomy" id="394506"/>
    <lineage>
        <taxon>Bacteria</taxon>
        <taxon>Bacillati</taxon>
        <taxon>Bacillota</taxon>
        <taxon>Bacilli</taxon>
        <taxon>Bacillales</taxon>
        <taxon>Bacillaceae</taxon>
        <taxon>Salirhabdus</taxon>
    </lineage>
</organism>
<evidence type="ECO:0000313" key="3">
    <source>
        <dbReference type="Proteomes" id="UP000581688"/>
    </source>
</evidence>
<accession>A0A841Q6J2</accession>
<dbReference type="Proteomes" id="UP000581688">
    <property type="component" value="Unassembled WGS sequence"/>
</dbReference>
<evidence type="ECO:0000313" key="2">
    <source>
        <dbReference type="EMBL" id="MBB6454139.1"/>
    </source>
</evidence>
<feature type="transmembrane region" description="Helical" evidence="1">
    <location>
        <begin position="224"/>
        <end position="242"/>
    </location>
</feature>
<dbReference type="RefSeq" id="WP_174496766.1">
    <property type="nucleotide sequence ID" value="NZ_CADDWK010000009.1"/>
</dbReference>
<keyword evidence="1" id="KW-0472">Membrane</keyword>
<feature type="transmembrane region" description="Helical" evidence="1">
    <location>
        <begin position="249"/>
        <end position="267"/>
    </location>
</feature>
<feature type="transmembrane region" description="Helical" evidence="1">
    <location>
        <begin position="12"/>
        <end position="34"/>
    </location>
</feature>
<reference evidence="2 3" key="1">
    <citation type="submission" date="2020-08" db="EMBL/GenBank/DDBJ databases">
        <title>Genomic Encyclopedia of Type Strains, Phase IV (KMG-IV): sequencing the most valuable type-strain genomes for metagenomic binning, comparative biology and taxonomic classification.</title>
        <authorList>
            <person name="Goeker M."/>
        </authorList>
    </citation>
    <scope>NUCLEOTIDE SEQUENCE [LARGE SCALE GENOMIC DNA]</scope>
    <source>
        <strain evidence="2 3">DSM 19612</strain>
    </source>
</reference>
<dbReference type="Pfam" id="PF04018">
    <property type="entry name" value="VCA0040-like"/>
    <property type="match status" value="1"/>
</dbReference>
<dbReference type="EMBL" id="JACHGH010000007">
    <property type="protein sequence ID" value="MBB6454139.1"/>
    <property type="molecule type" value="Genomic_DNA"/>
</dbReference>